<evidence type="ECO:0000313" key="2">
    <source>
        <dbReference type="EMBL" id="LAA64337.1"/>
    </source>
</evidence>
<organism evidence="2">
    <name type="scientific">Micrurus corallinus</name>
    <name type="common">Brazilian coral snake</name>
    <dbReference type="NCBI Taxonomy" id="54390"/>
    <lineage>
        <taxon>Eukaryota</taxon>
        <taxon>Metazoa</taxon>
        <taxon>Chordata</taxon>
        <taxon>Craniata</taxon>
        <taxon>Vertebrata</taxon>
        <taxon>Euteleostomi</taxon>
        <taxon>Lepidosauria</taxon>
        <taxon>Squamata</taxon>
        <taxon>Bifurcata</taxon>
        <taxon>Unidentata</taxon>
        <taxon>Episquamata</taxon>
        <taxon>Toxicofera</taxon>
        <taxon>Serpentes</taxon>
        <taxon>Colubroidea</taxon>
        <taxon>Elapidae</taxon>
        <taxon>Elapinae</taxon>
        <taxon>Micrurus</taxon>
    </lineage>
</organism>
<accession>A0A2D4GX99</accession>
<dbReference type="EMBL" id="IACJ01153745">
    <property type="protein sequence ID" value="LAA64337.1"/>
    <property type="molecule type" value="Transcribed_RNA"/>
</dbReference>
<feature type="compositionally biased region" description="Low complexity" evidence="1">
    <location>
        <begin position="33"/>
        <end position="47"/>
    </location>
</feature>
<dbReference type="AlphaFoldDB" id="A0A2D4GX99"/>
<evidence type="ECO:0000256" key="1">
    <source>
        <dbReference type="SAM" id="MobiDB-lite"/>
    </source>
</evidence>
<feature type="region of interest" description="Disordered" evidence="1">
    <location>
        <begin position="1"/>
        <end position="110"/>
    </location>
</feature>
<proteinExistence type="predicted"/>
<reference evidence="2" key="2">
    <citation type="submission" date="2017-11" db="EMBL/GenBank/DDBJ databases">
        <title>Coralsnake Venomics: Analyses of Venom Gland Transcriptomes and Proteomes of Six Brazilian Taxa.</title>
        <authorList>
            <person name="Aird S.D."/>
            <person name="Jorge da Silva N."/>
            <person name="Qiu L."/>
            <person name="Villar-Briones A."/>
            <person name="Aparecida-Saddi V."/>
            <person name="Campos-Telles M.P."/>
            <person name="Grau M."/>
            <person name="Mikheyev A.S."/>
        </authorList>
    </citation>
    <scope>NUCLEOTIDE SEQUENCE</scope>
    <source>
        <tissue evidence="2">Venom_gland</tissue>
    </source>
</reference>
<protein>
    <submittedName>
        <fullName evidence="2">Uncharacterized protein</fullName>
    </submittedName>
</protein>
<reference evidence="2" key="1">
    <citation type="submission" date="2017-07" db="EMBL/GenBank/DDBJ databases">
        <authorList>
            <person name="Mikheyev A."/>
            <person name="Grau M."/>
        </authorList>
    </citation>
    <scope>NUCLEOTIDE SEQUENCE</scope>
    <source>
        <tissue evidence="2">Venom_gland</tissue>
    </source>
</reference>
<sequence length="110" mass="12231">MAVACAIPALKLRPKPPHRTQRERGPRSATNASPKGPSGCSGPFSPSRRGEEPQATMTSCPDSYDSEDEGENDPVKEEWTDPPFQLPSMTHSRKNRDSEDFPSPNRFRLH</sequence>
<name>A0A2D4GX99_MICCO</name>